<evidence type="ECO:0000313" key="3">
    <source>
        <dbReference type="Proteomes" id="UP001152755"/>
    </source>
</evidence>
<sequence length="78" mass="8498">MVTSNLRDFPADYLASWGIEAKSPDAFLQDIYHIDGALTHQAVSEAAAARRNPYTTVGEIVEALDRLGLPVAASLLRR</sequence>
<protein>
    <recommendedName>
        <fullName evidence="1">VapC50 C-terminal domain-containing protein</fullName>
    </recommendedName>
</protein>
<comment type="caution">
    <text evidence="2">The sequence shown here is derived from an EMBL/GenBank/DDBJ whole genome shotgun (WGS) entry which is preliminary data.</text>
</comment>
<dbReference type="RefSeq" id="WP_332519977.1">
    <property type="nucleotide sequence ID" value="NZ_JANRHA010000007.1"/>
</dbReference>
<dbReference type="Pfam" id="PF26343">
    <property type="entry name" value="VapC50_C"/>
    <property type="match status" value="1"/>
</dbReference>
<evidence type="ECO:0000259" key="1">
    <source>
        <dbReference type="Pfam" id="PF26343"/>
    </source>
</evidence>
<dbReference type="AlphaFoldDB" id="A0A9X4LZJ9"/>
<name>A0A9X4LZJ9_9ACTN</name>
<dbReference type="EMBL" id="JANRHA010000007">
    <property type="protein sequence ID" value="MDG3015268.1"/>
    <property type="molecule type" value="Genomic_DNA"/>
</dbReference>
<gene>
    <name evidence="2" type="ORF">NVS88_11990</name>
</gene>
<feature type="domain" description="VapC50 C-terminal" evidence="1">
    <location>
        <begin position="24"/>
        <end position="78"/>
    </location>
</feature>
<keyword evidence="3" id="KW-1185">Reference proteome</keyword>
<evidence type="ECO:0000313" key="2">
    <source>
        <dbReference type="EMBL" id="MDG3015268.1"/>
    </source>
</evidence>
<accession>A0A9X4LZJ9</accession>
<dbReference type="InterPro" id="IPR058652">
    <property type="entry name" value="VapC50_C"/>
</dbReference>
<organism evidence="2 3">
    <name type="scientific">Speluncibacter jeojiensis</name>
    <dbReference type="NCBI Taxonomy" id="2710754"/>
    <lineage>
        <taxon>Bacteria</taxon>
        <taxon>Bacillati</taxon>
        <taxon>Actinomycetota</taxon>
        <taxon>Actinomycetes</taxon>
        <taxon>Mycobacteriales</taxon>
        <taxon>Speluncibacteraceae</taxon>
        <taxon>Speluncibacter</taxon>
    </lineage>
</organism>
<dbReference type="Proteomes" id="UP001152755">
    <property type="component" value="Unassembled WGS sequence"/>
</dbReference>
<proteinExistence type="predicted"/>
<reference evidence="2" key="1">
    <citation type="submission" date="2022-08" db="EMBL/GenBank/DDBJ databases">
        <title>Genome analysis of Corynebacteriales strain.</title>
        <authorList>
            <person name="Lee S.D."/>
        </authorList>
    </citation>
    <scope>NUCLEOTIDE SEQUENCE</scope>
    <source>
        <strain evidence="2">D3-21</strain>
    </source>
</reference>